<comment type="function">
    <text evidence="7 8">Cell wall formation. Catalyzes the addition of glutamate to the nucleotide precursor UDP-N-acetylmuramoyl-L-alanine (UMA).</text>
</comment>
<accession>A0ABU1APD1</accession>
<keyword evidence="7 8" id="KW-0132">Cell division</keyword>
<dbReference type="GO" id="GO:0008764">
    <property type="term" value="F:UDP-N-acetylmuramoylalanine-D-glutamate ligase activity"/>
    <property type="evidence" value="ECO:0007669"/>
    <property type="project" value="UniProtKB-EC"/>
</dbReference>
<dbReference type="PANTHER" id="PTHR43692:SF1">
    <property type="entry name" value="UDP-N-ACETYLMURAMOYLALANINE--D-GLUTAMATE LIGASE"/>
    <property type="match status" value="1"/>
</dbReference>
<evidence type="ECO:0000256" key="7">
    <source>
        <dbReference type="HAMAP-Rule" id="MF_00639"/>
    </source>
</evidence>
<evidence type="ECO:0000256" key="5">
    <source>
        <dbReference type="ARBA" id="ARBA00022741"/>
    </source>
</evidence>
<proteinExistence type="inferred from homology"/>
<feature type="domain" description="Mur ligase C-terminal" evidence="9">
    <location>
        <begin position="276"/>
        <end position="378"/>
    </location>
</feature>
<dbReference type="SUPFAM" id="SSF53244">
    <property type="entry name" value="MurD-like peptide ligases, peptide-binding domain"/>
    <property type="match status" value="1"/>
</dbReference>
<evidence type="ECO:0000313" key="11">
    <source>
        <dbReference type="EMBL" id="MDQ8195606.1"/>
    </source>
</evidence>
<dbReference type="InterPro" id="IPR004101">
    <property type="entry name" value="Mur_ligase_C"/>
</dbReference>
<dbReference type="SUPFAM" id="SSF51984">
    <property type="entry name" value="MurCD N-terminal domain"/>
    <property type="match status" value="1"/>
</dbReference>
<dbReference type="InterPro" id="IPR036615">
    <property type="entry name" value="Mur_ligase_C_dom_sf"/>
</dbReference>
<keyword evidence="7 8" id="KW-0131">Cell cycle</keyword>
<keyword evidence="3 7" id="KW-0963">Cytoplasm</keyword>
<evidence type="ECO:0000256" key="1">
    <source>
        <dbReference type="ARBA" id="ARBA00004496"/>
    </source>
</evidence>
<dbReference type="NCBIfam" id="TIGR01087">
    <property type="entry name" value="murD"/>
    <property type="match status" value="1"/>
</dbReference>
<reference evidence="11 12" key="1">
    <citation type="submission" date="2023-04" db="EMBL/GenBank/DDBJ databases">
        <title>A novel bacteria isolated from coastal sediment.</title>
        <authorList>
            <person name="Liu X.-J."/>
            <person name="Du Z.-J."/>
        </authorList>
    </citation>
    <scope>NUCLEOTIDE SEQUENCE [LARGE SCALE GENOMIC DNA]</scope>
    <source>
        <strain evidence="11 12">SDUM461004</strain>
    </source>
</reference>
<keyword evidence="6 7" id="KW-0067">ATP-binding</keyword>
<evidence type="ECO:0000256" key="3">
    <source>
        <dbReference type="ARBA" id="ARBA00022490"/>
    </source>
</evidence>
<keyword evidence="7 8" id="KW-0573">Peptidoglycan synthesis</keyword>
<dbReference type="InterPro" id="IPR013221">
    <property type="entry name" value="Mur_ligase_cen"/>
</dbReference>
<dbReference type="RefSeq" id="WP_308986056.1">
    <property type="nucleotide sequence ID" value="NZ_JARXIC010000027.1"/>
</dbReference>
<sequence>MSKPYAIFGAGLSGQAARRLAHSQGIETVLIDEAGQGDRSHFEAADLADFGALIFSPGFAQDHPWRVLAAESDVACWSEMAFAARYWQGAMIAVTGTNGKSTLTALLDTALRLGGYDSVAAGNIGYPLSDAALSASNRPGSYAVLEISSFQAELVEGMQLDALVWTNFAEDHLDRYANISDYFDAKANLFDCLKPGAACVVGAQVADWMERMQRPFEASTIAIEDATLVLQLASDSVFHCFPSSENFSLAAELWWWLEMPTSQLIAAANTFKLAPHRLSVVCEREGVRFWDDSKATNFHATLAALEAVPSPIVWIGGGRAKGGDVDAFCQDVALSVEAAVVYGEVAERLAAGLQASLGSVHVHSRFEDAVVAAAELASRIPRANVVLSPGFSSFDQYTSYAERGKSFIDTVLSLKRARKPS</sequence>
<evidence type="ECO:0000259" key="10">
    <source>
        <dbReference type="Pfam" id="PF08245"/>
    </source>
</evidence>
<evidence type="ECO:0000256" key="4">
    <source>
        <dbReference type="ARBA" id="ARBA00022598"/>
    </source>
</evidence>
<name>A0ABU1APD1_9BACT</name>
<keyword evidence="7 8" id="KW-0133">Cell shape</keyword>
<dbReference type="Gene3D" id="3.90.190.20">
    <property type="entry name" value="Mur ligase, C-terminal domain"/>
    <property type="match status" value="1"/>
</dbReference>
<dbReference type="EC" id="6.3.2.9" evidence="7 8"/>
<dbReference type="EMBL" id="JARXIC010000027">
    <property type="protein sequence ID" value="MDQ8195606.1"/>
    <property type="molecule type" value="Genomic_DNA"/>
</dbReference>
<dbReference type="HAMAP" id="MF_00639">
    <property type="entry name" value="MurD"/>
    <property type="match status" value="1"/>
</dbReference>
<dbReference type="SUPFAM" id="SSF53623">
    <property type="entry name" value="MurD-like peptide ligases, catalytic domain"/>
    <property type="match status" value="1"/>
</dbReference>
<comment type="similarity">
    <text evidence="7">Belongs to the MurCDEF family.</text>
</comment>
<evidence type="ECO:0000256" key="8">
    <source>
        <dbReference type="RuleBase" id="RU003664"/>
    </source>
</evidence>
<evidence type="ECO:0000256" key="2">
    <source>
        <dbReference type="ARBA" id="ARBA00004752"/>
    </source>
</evidence>
<evidence type="ECO:0000256" key="6">
    <source>
        <dbReference type="ARBA" id="ARBA00022840"/>
    </source>
</evidence>
<comment type="caution">
    <text evidence="11">The sequence shown here is derived from an EMBL/GenBank/DDBJ whole genome shotgun (WGS) entry which is preliminary data.</text>
</comment>
<evidence type="ECO:0000259" key="9">
    <source>
        <dbReference type="Pfam" id="PF02875"/>
    </source>
</evidence>
<comment type="catalytic activity">
    <reaction evidence="7 8">
        <text>UDP-N-acetyl-alpha-D-muramoyl-L-alanine + D-glutamate + ATP = UDP-N-acetyl-alpha-D-muramoyl-L-alanyl-D-glutamate + ADP + phosphate + H(+)</text>
        <dbReference type="Rhea" id="RHEA:16429"/>
        <dbReference type="ChEBI" id="CHEBI:15378"/>
        <dbReference type="ChEBI" id="CHEBI:29986"/>
        <dbReference type="ChEBI" id="CHEBI:30616"/>
        <dbReference type="ChEBI" id="CHEBI:43474"/>
        <dbReference type="ChEBI" id="CHEBI:83898"/>
        <dbReference type="ChEBI" id="CHEBI:83900"/>
        <dbReference type="ChEBI" id="CHEBI:456216"/>
        <dbReference type="EC" id="6.3.2.9"/>
    </reaction>
</comment>
<dbReference type="InterPro" id="IPR005762">
    <property type="entry name" value="MurD"/>
</dbReference>
<dbReference type="InterPro" id="IPR036565">
    <property type="entry name" value="Mur-like_cat_sf"/>
</dbReference>
<feature type="domain" description="Mur ligase central" evidence="10">
    <location>
        <begin position="94"/>
        <end position="227"/>
    </location>
</feature>
<gene>
    <name evidence="7 11" type="primary">murD</name>
    <name evidence="11" type="ORF">QEH59_14325</name>
</gene>
<dbReference type="Pfam" id="PF02875">
    <property type="entry name" value="Mur_ligase_C"/>
    <property type="match status" value="1"/>
</dbReference>
<keyword evidence="4 7" id="KW-0436">Ligase</keyword>
<comment type="subcellular location">
    <subcellularLocation>
        <location evidence="1 7 8">Cytoplasm</location>
    </subcellularLocation>
</comment>
<dbReference type="Proteomes" id="UP001243717">
    <property type="component" value="Unassembled WGS sequence"/>
</dbReference>
<dbReference type="Gene3D" id="3.40.1190.10">
    <property type="entry name" value="Mur-like, catalytic domain"/>
    <property type="match status" value="1"/>
</dbReference>
<organism evidence="11 12">
    <name type="scientific">Thalassobacterium sedimentorum</name>
    <dbReference type="NCBI Taxonomy" id="3041258"/>
    <lineage>
        <taxon>Bacteria</taxon>
        <taxon>Pseudomonadati</taxon>
        <taxon>Verrucomicrobiota</taxon>
        <taxon>Opitutia</taxon>
        <taxon>Puniceicoccales</taxon>
        <taxon>Coraliomargaritaceae</taxon>
        <taxon>Thalassobacterium</taxon>
    </lineage>
</organism>
<comment type="pathway">
    <text evidence="2 7 8">Cell wall biogenesis; peptidoglycan biosynthesis.</text>
</comment>
<dbReference type="Pfam" id="PF08245">
    <property type="entry name" value="Mur_ligase_M"/>
    <property type="match status" value="1"/>
</dbReference>
<keyword evidence="5 7" id="KW-0547">Nucleotide-binding</keyword>
<keyword evidence="7 8" id="KW-0961">Cell wall biogenesis/degradation</keyword>
<dbReference type="PANTHER" id="PTHR43692">
    <property type="entry name" value="UDP-N-ACETYLMURAMOYLALANINE--D-GLUTAMATE LIGASE"/>
    <property type="match status" value="1"/>
</dbReference>
<feature type="binding site" evidence="7">
    <location>
        <begin position="96"/>
        <end position="102"/>
    </location>
    <ligand>
        <name>ATP</name>
        <dbReference type="ChEBI" id="CHEBI:30616"/>
    </ligand>
</feature>
<keyword evidence="12" id="KW-1185">Reference proteome</keyword>
<protein>
    <recommendedName>
        <fullName evidence="7 8">UDP-N-acetylmuramoylalanine--D-glutamate ligase</fullName>
        <ecNumber evidence="7 8">6.3.2.9</ecNumber>
    </recommendedName>
    <alternativeName>
        <fullName evidence="7">D-glutamic acid-adding enzyme</fullName>
    </alternativeName>
    <alternativeName>
        <fullName evidence="7">UDP-N-acetylmuramoyl-L-alanyl-D-glutamate synthetase</fullName>
    </alternativeName>
</protein>
<evidence type="ECO:0000313" key="12">
    <source>
        <dbReference type="Proteomes" id="UP001243717"/>
    </source>
</evidence>